<protein>
    <submittedName>
        <fullName evidence="1">7583_t:CDS:1</fullName>
    </submittedName>
</protein>
<evidence type="ECO:0000313" key="1">
    <source>
        <dbReference type="EMBL" id="CAG8600597.1"/>
    </source>
</evidence>
<dbReference type="Proteomes" id="UP000789570">
    <property type="component" value="Unassembled WGS sequence"/>
</dbReference>
<accession>A0A9N9GCK1</accession>
<reference evidence="1" key="1">
    <citation type="submission" date="2021-06" db="EMBL/GenBank/DDBJ databases">
        <authorList>
            <person name="Kallberg Y."/>
            <person name="Tangrot J."/>
            <person name="Rosling A."/>
        </authorList>
    </citation>
    <scope>NUCLEOTIDE SEQUENCE</scope>
    <source>
        <strain evidence="1">UK204</strain>
    </source>
</reference>
<dbReference type="EMBL" id="CAJVPQ010002536">
    <property type="protein sequence ID" value="CAG8600597.1"/>
    <property type="molecule type" value="Genomic_DNA"/>
</dbReference>
<comment type="caution">
    <text evidence="1">The sequence shown here is derived from an EMBL/GenBank/DDBJ whole genome shotgun (WGS) entry which is preliminary data.</text>
</comment>
<dbReference type="AlphaFoldDB" id="A0A9N9GCK1"/>
<keyword evidence="2" id="KW-1185">Reference proteome</keyword>
<dbReference type="OrthoDB" id="2393577at2759"/>
<evidence type="ECO:0000313" key="2">
    <source>
        <dbReference type="Proteomes" id="UP000789570"/>
    </source>
</evidence>
<organism evidence="1 2">
    <name type="scientific">Funneliformis caledonium</name>
    <dbReference type="NCBI Taxonomy" id="1117310"/>
    <lineage>
        <taxon>Eukaryota</taxon>
        <taxon>Fungi</taxon>
        <taxon>Fungi incertae sedis</taxon>
        <taxon>Mucoromycota</taxon>
        <taxon>Glomeromycotina</taxon>
        <taxon>Glomeromycetes</taxon>
        <taxon>Glomerales</taxon>
        <taxon>Glomeraceae</taxon>
        <taxon>Funneliformis</taxon>
    </lineage>
</organism>
<gene>
    <name evidence="1" type="ORF">FCALED_LOCUS8572</name>
</gene>
<proteinExistence type="predicted"/>
<name>A0A9N9GCK1_9GLOM</name>
<sequence>MRLKKLCQTFKRNKSVHNKPSSEIYIYTPLPIHKNGYIIEFRHSHFSEVYYYKYKENADGSLTKYGYLLCDNYPHVNSSKFRQNHNDKNEVLDYKMSFHGNDKECIFYQTVADKVQISLEKRWMDELRQKGRLEVSVIKDENDLFASEWSDLMQHNNDLFISDNIQRRRLAEILDKSQVPSEPQTIPQNIPKLSTQNLPSIHNCNCEIFTPPLSPKTPPSSPTENYKHISPKCLLNMNIRQHDRGQNKEKAKKLVQLTHPKFSRQGPSVHVYDPEDTLIYKGCRCEYCMTGDYNE</sequence>